<evidence type="ECO:0000259" key="1">
    <source>
        <dbReference type="Pfam" id="PF01850"/>
    </source>
</evidence>
<dbReference type="Proteomes" id="UP000422108">
    <property type="component" value="Chromosome"/>
</dbReference>
<dbReference type="PANTHER" id="PTHR35901:SF1">
    <property type="entry name" value="EXONUCLEASE VAPC9"/>
    <property type="match status" value="1"/>
</dbReference>
<dbReference type="InterPro" id="IPR002716">
    <property type="entry name" value="PIN_dom"/>
</dbReference>
<dbReference type="RefSeq" id="WP_155309506.1">
    <property type="nucleotide sequence ID" value="NZ_AP021879.1"/>
</dbReference>
<dbReference type="InterPro" id="IPR051619">
    <property type="entry name" value="TypeII_TA_RNase_PINc/VapC"/>
</dbReference>
<name>A0A5K8A6C3_9BACT</name>
<reference evidence="2 3" key="1">
    <citation type="submission" date="2019-11" db="EMBL/GenBank/DDBJ databases">
        <title>Comparative genomics of hydrocarbon-degrading Desulfosarcina strains.</title>
        <authorList>
            <person name="Watanabe M."/>
            <person name="Kojima H."/>
            <person name="Fukui M."/>
        </authorList>
    </citation>
    <scope>NUCLEOTIDE SEQUENCE [LARGE SCALE GENOMIC DNA]</scope>
    <source>
        <strain evidence="3">oXyS1</strain>
    </source>
</reference>
<keyword evidence="3" id="KW-1185">Reference proteome</keyword>
<dbReference type="Gene3D" id="3.40.50.1010">
    <property type="entry name" value="5'-nuclease"/>
    <property type="match status" value="1"/>
</dbReference>
<accession>A0A5K8A6C3</accession>
<dbReference type="SUPFAM" id="SSF88723">
    <property type="entry name" value="PIN domain-like"/>
    <property type="match status" value="1"/>
</dbReference>
<dbReference type="PANTHER" id="PTHR35901">
    <property type="entry name" value="RIBONUCLEASE VAPC3"/>
    <property type="match status" value="1"/>
</dbReference>
<dbReference type="CDD" id="cd09874">
    <property type="entry name" value="PIN_MT3492-like"/>
    <property type="match status" value="1"/>
</dbReference>
<evidence type="ECO:0000313" key="2">
    <source>
        <dbReference type="EMBL" id="BBO88162.1"/>
    </source>
</evidence>
<dbReference type="EMBL" id="AP021879">
    <property type="protein sequence ID" value="BBO88162.1"/>
    <property type="molecule type" value="Genomic_DNA"/>
</dbReference>
<sequence length="145" mass="16596">MSEAERFYLDTSALLPYYREESVSRKIQDLLISFQPPVIISDLVKVEFASALARWVRMDEILEEQAVLLEKTFTKDVNAGLFLSKPMKSTYYSQAERWITSRKTALRTLDALHLACSWSLDAELVTCDRILHQAAKKLGVPSRLV</sequence>
<organism evidence="2 3">
    <name type="scientific">Desulfosarcina ovata subsp. ovata</name>
    <dbReference type="NCBI Taxonomy" id="2752305"/>
    <lineage>
        <taxon>Bacteria</taxon>
        <taxon>Pseudomonadati</taxon>
        <taxon>Thermodesulfobacteriota</taxon>
        <taxon>Desulfobacteria</taxon>
        <taxon>Desulfobacterales</taxon>
        <taxon>Desulfosarcinaceae</taxon>
        <taxon>Desulfosarcina</taxon>
    </lineage>
</organism>
<protein>
    <submittedName>
        <fullName evidence="2">Ribonuclease VapC</fullName>
    </submittedName>
</protein>
<evidence type="ECO:0000313" key="3">
    <source>
        <dbReference type="Proteomes" id="UP000422108"/>
    </source>
</evidence>
<dbReference type="InterPro" id="IPR029060">
    <property type="entry name" value="PIN-like_dom_sf"/>
</dbReference>
<proteinExistence type="predicted"/>
<dbReference type="Pfam" id="PF01850">
    <property type="entry name" value="PIN"/>
    <property type="match status" value="1"/>
</dbReference>
<feature type="domain" description="PIN" evidence="1">
    <location>
        <begin position="8"/>
        <end position="136"/>
    </location>
</feature>
<gene>
    <name evidence="2" type="primary">vapC_2</name>
    <name evidence="2" type="ORF">DSCOOX_13420</name>
</gene>
<dbReference type="AlphaFoldDB" id="A0A5K8A6C3"/>